<dbReference type="EMBL" id="JAGGJR010000003">
    <property type="protein sequence ID" value="MBP1872419.1"/>
    <property type="molecule type" value="Genomic_DNA"/>
</dbReference>
<organism evidence="1 2">
    <name type="scientific">Ensifer adhaerens</name>
    <name type="common">Sinorhizobium morelense</name>
    <dbReference type="NCBI Taxonomy" id="106592"/>
    <lineage>
        <taxon>Bacteria</taxon>
        <taxon>Pseudomonadati</taxon>
        <taxon>Pseudomonadota</taxon>
        <taxon>Alphaproteobacteria</taxon>
        <taxon>Hyphomicrobiales</taxon>
        <taxon>Rhizobiaceae</taxon>
        <taxon>Sinorhizobium/Ensifer group</taxon>
        <taxon>Ensifer</taxon>
    </lineage>
</organism>
<accession>A0ACC5SUQ6</accession>
<gene>
    <name evidence="1" type="ORF">J2Z19_002131</name>
</gene>
<keyword evidence="1" id="KW-0418">Kinase</keyword>
<evidence type="ECO:0000313" key="1">
    <source>
        <dbReference type="EMBL" id="MBP1872419.1"/>
    </source>
</evidence>
<name>A0ACC5SUQ6_ENSAD</name>
<comment type="caution">
    <text evidence="1">The sequence shown here is derived from an EMBL/GenBank/DDBJ whole genome shotgun (WGS) entry which is preliminary data.</text>
</comment>
<keyword evidence="2" id="KW-1185">Reference proteome</keyword>
<sequence length="376" mass="40284">MDALRRNGSLSRVEIARLSGLTPQAIRNIVDDLLQTNLIRETGRRKGFRGQPQINIEINPDGGYSLGFHAEAGILHHVAANLGGQIVYEGKSLPIPRSKADMLETIAEIDAKSQHELKGLMRLGVGAVFSRPASSKWFIHEQSPEEFAAQSQALAGYFDEEIVFENDANAAALAESMFGLVRAGGNFVYIFVGEGVGGGIVDAGEPVRGVRGNAGEFGHILIDPNGEKCHCGNNGCLHGYLSIGGLRRKYKDVSLEPSSVPDEWINSAASALGRALVSLENILDPERVIVGGTAPEWLLAEIVSRLARQDFPSVRSELAEQRLEISKLGSRSALLGAAALSLLNVTNPSLAKLTKQSFSLDDIVATPRVNANVKSS</sequence>
<dbReference type="Proteomes" id="UP000823773">
    <property type="component" value="Unassembled WGS sequence"/>
</dbReference>
<protein>
    <submittedName>
        <fullName evidence="1">NBD/HSP70 family sugar kinase</fullName>
    </submittedName>
</protein>
<reference evidence="1" key="1">
    <citation type="submission" date="2021-03" db="EMBL/GenBank/DDBJ databases">
        <title>Genomic Encyclopedia of Type Strains, Phase IV (KMG-IV): sequencing the most valuable type-strain genomes for metagenomic binning, comparative biology and taxonomic classification.</title>
        <authorList>
            <person name="Goeker M."/>
        </authorList>
    </citation>
    <scope>NUCLEOTIDE SEQUENCE</scope>
    <source>
        <strain evidence="1">DSM 18131</strain>
    </source>
</reference>
<evidence type="ECO:0000313" key="2">
    <source>
        <dbReference type="Proteomes" id="UP000823773"/>
    </source>
</evidence>
<proteinExistence type="predicted"/>
<keyword evidence="1" id="KW-0808">Transferase</keyword>